<keyword evidence="3" id="KW-1185">Reference proteome</keyword>
<dbReference type="AlphaFoldDB" id="A0A453FIN1"/>
<dbReference type="Proteomes" id="UP000015105">
    <property type="component" value="Chromosome 3D"/>
</dbReference>
<sequence length="46" mass="5091">RSIARQQAHRLPPQHSDLSNSCQDGRVKGELSYSYAPLSRGLVLVV</sequence>
<proteinExistence type="predicted"/>
<evidence type="ECO:0000313" key="3">
    <source>
        <dbReference type="Proteomes" id="UP000015105"/>
    </source>
</evidence>
<feature type="region of interest" description="Disordered" evidence="1">
    <location>
        <begin position="1"/>
        <end position="23"/>
    </location>
</feature>
<accession>A0A453FIN1</accession>
<reference evidence="2" key="3">
    <citation type="journal article" date="2017" name="Nature">
        <title>Genome sequence of the progenitor of the wheat D genome Aegilops tauschii.</title>
        <authorList>
            <person name="Luo M.C."/>
            <person name="Gu Y.Q."/>
            <person name="Puiu D."/>
            <person name="Wang H."/>
            <person name="Twardziok S.O."/>
            <person name="Deal K.R."/>
            <person name="Huo N."/>
            <person name="Zhu T."/>
            <person name="Wang L."/>
            <person name="Wang Y."/>
            <person name="McGuire P.E."/>
            <person name="Liu S."/>
            <person name="Long H."/>
            <person name="Ramasamy R.K."/>
            <person name="Rodriguez J.C."/>
            <person name="Van S.L."/>
            <person name="Yuan L."/>
            <person name="Wang Z."/>
            <person name="Xia Z."/>
            <person name="Xiao L."/>
            <person name="Anderson O.D."/>
            <person name="Ouyang S."/>
            <person name="Liang Y."/>
            <person name="Zimin A.V."/>
            <person name="Pertea G."/>
            <person name="Qi P."/>
            <person name="Bennetzen J.L."/>
            <person name="Dai X."/>
            <person name="Dawson M.W."/>
            <person name="Muller H.G."/>
            <person name="Kugler K."/>
            <person name="Rivarola-Duarte L."/>
            <person name="Spannagl M."/>
            <person name="Mayer K.F.X."/>
            <person name="Lu F.H."/>
            <person name="Bevan M.W."/>
            <person name="Leroy P."/>
            <person name="Li P."/>
            <person name="You F.M."/>
            <person name="Sun Q."/>
            <person name="Liu Z."/>
            <person name="Lyons E."/>
            <person name="Wicker T."/>
            <person name="Salzberg S.L."/>
            <person name="Devos K.M."/>
            <person name="Dvorak J."/>
        </authorList>
    </citation>
    <scope>NUCLEOTIDE SEQUENCE [LARGE SCALE GENOMIC DNA]</scope>
    <source>
        <strain evidence="2">cv. AL8/78</strain>
    </source>
</reference>
<evidence type="ECO:0000313" key="2">
    <source>
        <dbReference type="EnsemblPlants" id="AET3Gv20687400.27"/>
    </source>
</evidence>
<reference evidence="2" key="4">
    <citation type="submission" date="2019-03" db="UniProtKB">
        <authorList>
            <consortium name="EnsemblPlants"/>
        </authorList>
    </citation>
    <scope>IDENTIFICATION</scope>
</reference>
<name>A0A453FIN1_AEGTS</name>
<dbReference type="Gramene" id="AET3Gv20687400.27">
    <property type="protein sequence ID" value="AET3Gv20687400.27"/>
    <property type="gene ID" value="AET3Gv20687400"/>
</dbReference>
<protein>
    <submittedName>
        <fullName evidence="2">Uncharacterized protein</fullName>
    </submittedName>
</protein>
<reference evidence="3" key="2">
    <citation type="journal article" date="2017" name="Nat. Plants">
        <title>The Aegilops tauschii genome reveals multiple impacts of transposons.</title>
        <authorList>
            <person name="Zhao G."/>
            <person name="Zou C."/>
            <person name="Li K."/>
            <person name="Wang K."/>
            <person name="Li T."/>
            <person name="Gao L."/>
            <person name="Zhang X."/>
            <person name="Wang H."/>
            <person name="Yang Z."/>
            <person name="Liu X."/>
            <person name="Jiang W."/>
            <person name="Mao L."/>
            <person name="Kong X."/>
            <person name="Jiao Y."/>
            <person name="Jia J."/>
        </authorList>
    </citation>
    <scope>NUCLEOTIDE SEQUENCE [LARGE SCALE GENOMIC DNA]</scope>
    <source>
        <strain evidence="3">cv. AL8/78</strain>
    </source>
</reference>
<reference evidence="3" key="1">
    <citation type="journal article" date="2014" name="Science">
        <title>Ancient hybridizations among the ancestral genomes of bread wheat.</title>
        <authorList>
            <consortium name="International Wheat Genome Sequencing Consortium,"/>
            <person name="Marcussen T."/>
            <person name="Sandve S.R."/>
            <person name="Heier L."/>
            <person name="Spannagl M."/>
            <person name="Pfeifer M."/>
            <person name="Jakobsen K.S."/>
            <person name="Wulff B.B."/>
            <person name="Steuernagel B."/>
            <person name="Mayer K.F."/>
            <person name="Olsen O.A."/>
        </authorList>
    </citation>
    <scope>NUCLEOTIDE SEQUENCE [LARGE SCALE GENOMIC DNA]</scope>
    <source>
        <strain evidence="3">cv. AL8/78</strain>
    </source>
</reference>
<organism evidence="2 3">
    <name type="scientific">Aegilops tauschii subsp. strangulata</name>
    <name type="common">Goatgrass</name>
    <dbReference type="NCBI Taxonomy" id="200361"/>
    <lineage>
        <taxon>Eukaryota</taxon>
        <taxon>Viridiplantae</taxon>
        <taxon>Streptophyta</taxon>
        <taxon>Embryophyta</taxon>
        <taxon>Tracheophyta</taxon>
        <taxon>Spermatophyta</taxon>
        <taxon>Magnoliopsida</taxon>
        <taxon>Liliopsida</taxon>
        <taxon>Poales</taxon>
        <taxon>Poaceae</taxon>
        <taxon>BOP clade</taxon>
        <taxon>Pooideae</taxon>
        <taxon>Triticodae</taxon>
        <taxon>Triticeae</taxon>
        <taxon>Triticinae</taxon>
        <taxon>Aegilops</taxon>
    </lineage>
</organism>
<reference evidence="2" key="5">
    <citation type="journal article" date="2021" name="G3 (Bethesda)">
        <title>Aegilops tauschii genome assembly Aet v5.0 features greater sequence contiguity and improved annotation.</title>
        <authorList>
            <person name="Wang L."/>
            <person name="Zhu T."/>
            <person name="Rodriguez J.C."/>
            <person name="Deal K.R."/>
            <person name="Dubcovsky J."/>
            <person name="McGuire P.E."/>
            <person name="Lux T."/>
            <person name="Spannagl M."/>
            <person name="Mayer K.F.X."/>
            <person name="Baldrich P."/>
            <person name="Meyers B.C."/>
            <person name="Huo N."/>
            <person name="Gu Y.Q."/>
            <person name="Zhou H."/>
            <person name="Devos K.M."/>
            <person name="Bennetzen J.L."/>
            <person name="Unver T."/>
            <person name="Budak H."/>
            <person name="Gulick P.J."/>
            <person name="Galiba G."/>
            <person name="Kalapos B."/>
            <person name="Nelson D.R."/>
            <person name="Li P."/>
            <person name="You F.M."/>
            <person name="Luo M.C."/>
            <person name="Dvorak J."/>
        </authorList>
    </citation>
    <scope>NUCLEOTIDE SEQUENCE [LARGE SCALE GENOMIC DNA]</scope>
    <source>
        <strain evidence="2">cv. AL8/78</strain>
    </source>
</reference>
<dbReference type="EnsemblPlants" id="AET3Gv20687400.27">
    <property type="protein sequence ID" value="AET3Gv20687400.27"/>
    <property type="gene ID" value="AET3Gv20687400"/>
</dbReference>
<evidence type="ECO:0000256" key="1">
    <source>
        <dbReference type="SAM" id="MobiDB-lite"/>
    </source>
</evidence>